<comment type="caution">
    <text evidence="1">The sequence shown here is derived from an EMBL/GenBank/DDBJ whole genome shotgun (WGS) entry which is preliminary data.</text>
</comment>
<accession>A0ABT4VT23</accession>
<gene>
    <name evidence="1" type="ORF">OOZ53_20875</name>
</gene>
<dbReference type="RefSeq" id="WP_271091668.1">
    <property type="nucleotide sequence ID" value="NZ_JAPJZH010000016.1"/>
</dbReference>
<dbReference type="EMBL" id="JAPJZH010000016">
    <property type="protein sequence ID" value="MDA4847826.1"/>
    <property type="molecule type" value="Genomic_DNA"/>
</dbReference>
<proteinExistence type="predicted"/>
<protein>
    <submittedName>
        <fullName evidence="1">Uncharacterized protein</fullName>
    </submittedName>
</protein>
<name>A0ABT4VT23_9HYPH</name>
<keyword evidence="2" id="KW-1185">Reference proteome</keyword>
<organism evidence="1 2">
    <name type="scientific">Hoeflea poritis</name>
    <dbReference type="NCBI Taxonomy" id="2993659"/>
    <lineage>
        <taxon>Bacteria</taxon>
        <taxon>Pseudomonadati</taxon>
        <taxon>Pseudomonadota</taxon>
        <taxon>Alphaproteobacteria</taxon>
        <taxon>Hyphomicrobiales</taxon>
        <taxon>Rhizobiaceae</taxon>
        <taxon>Hoeflea</taxon>
    </lineage>
</organism>
<dbReference type="Proteomes" id="UP001148313">
    <property type="component" value="Unassembled WGS sequence"/>
</dbReference>
<evidence type="ECO:0000313" key="2">
    <source>
        <dbReference type="Proteomes" id="UP001148313"/>
    </source>
</evidence>
<reference evidence="1" key="1">
    <citation type="submission" date="2022-11" db="EMBL/GenBank/DDBJ databases">
        <title>Hoeflea poritis sp. nov., isolated from scleractinian coral Porites lutea.</title>
        <authorList>
            <person name="Zhang G."/>
            <person name="Wei Q."/>
            <person name="Cai L."/>
        </authorList>
    </citation>
    <scope>NUCLEOTIDE SEQUENCE</scope>
    <source>
        <strain evidence="1">E7-10</strain>
    </source>
</reference>
<sequence length="367" mass="41933">MAGSFVRPSLTIKLSVDRFDFDIGYLEGPSYFDEPVFRVLIHELTHFWQTVSMNFLVKAALSEWRQLIDYETSGNTQSQNRFEDKLEQRDKTSGLKPNDLLEAHALYWDVSILGVFNVKNWRNINRSMVDVGDRKIQRSPSSPITSQSGGSFDEVMLSDSFYSDPYRMLHNRTDSFFAALTFPIVVYFAFQTDDPVIAYTEAVKTIRPLVDGIYGSPDLEKRQEVYFLAIQSHVMRAAETKGLSFTEPRAVLTDLLNETNQSQINPLLLHYAAKMHTLEEQAKQYGADLNRYFALCGNVQYRKELMGGGPMPPLVQFADGEWPLQAMINQFMRTGAYDETENDELATIAKDIGRRWSSYRIAAFVAN</sequence>
<evidence type="ECO:0000313" key="1">
    <source>
        <dbReference type="EMBL" id="MDA4847826.1"/>
    </source>
</evidence>